<reference evidence="15 16" key="1">
    <citation type="submission" date="2024-03" db="EMBL/GenBank/DDBJ databases">
        <title>Human intestinal bacterial collection.</title>
        <authorList>
            <person name="Pauvert C."/>
            <person name="Hitch T.C.A."/>
            <person name="Clavel T."/>
        </authorList>
    </citation>
    <scope>NUCLEOTIDE SEQUENCE [LARGE SCALE GENOMIC DNA]</scope>
    <source>
        <strain evidence="15 16">CLA-JM-H44</strain>
    </source>
</reference>
<dbReference type="GO" id="GO:0016301">
    <property type="term" value="F:kinase activity"/>
    <property type="evidence" value="ECO:0007669"/>
    <property type="project" value="UniProtKB-KW"/>
</dbReference>
<evidence type="ECO:0000256" key="10">
    <source>
        <dbReference type="ARBA" id="ARBA00022989"/>
    </source>
</evidence>
<dbReference type="PANTHER" id="PTHR45569">
    <property type="entry name" value="SENSOR PROTEIN KDPD"/>
    <property type="match status" value="1"/>
</dbReference>
<keyword evidence="9" id="KW-0067">ATP-binding</keyword>
<dbReference type="InterPro" id="IPR036890">
    <property type="entry name" value="HATPase_C_sf"/>
</dbReference>
<dbReference type="Pfam" id="PF00512">
    <property type="entry name" value="HisKA"/>
    <property type="match status" value="1"/>
</dbReference>
<dbReference type="SUPFAM" id="SSF55874">
    <property type="entry name" value="ATPase domain of HSP90 chaperone/DNA topoisomerase II/histidine kinase"/>
    <property type="match status" value="1"/>
</dbReference>
<name>A0ABV1E329_9FIRM</name>
<feature type="transmembrane region" description="Helical" evidence="13">
    <location>
        <begin position="407"/>
        <end position="424"/>
    </location>
</feature>
<evidence type="ECO:0000256" key="9">
    <source>
        <dbReference type="ARBA" id="ARBA00022840"/>
    </source>
</evidence>
<dbReference type="InterPro" id="IPR029016">
    <property type="entry name" value="GAF-like_dom_sf"/>
</dbReference>
<dbReference type="InterPro" id="IPR003852">
    <property type="entry name" value="Sig_transdc_His_kinase_KdpD_N"/>
</dbReference>
<keyword evidence="10 13" id="KW-1133">Transmembrane helix</keyword>
<dbReference type="CDD" id="cd01987">
    <property type="entry name" value="USP_KdpD-like"/>
    <property type="match status" value="1"/>
</dbReference>
<proteinExistence type="predicted"/>
<keyword evidence="8 15" id="KW-0418">Kinase</keyword>
<evidence type="ECO:0000256" key="3">
    <source>
        <dbReference type="ARBA" id="ARBA00012438"/>
    </source>
</evidence>
<dbReference type="InterPro" id="IPR003594">
    <property type="entry name" value="HATPase_dom"/>
</dbReference>
<keyword evidence="7" id="KW-0547">Nucleotide-binding</keyword>
<evidence type="ECO:0000256" key="13">
    <source>
        <dbReference type="SAM" id="Phobius"/>
    </source>
</evidence>
<dbReference type="InterPro" id="IPR025201">
    <property type="entry name" value="KdpD_TM"/>
</dbReference>
<dbReference type="InterPro" id="IPR014729">
    <property type="entry name" value="Rossmann-like_a/b/a_fold"/>
</dbReference>
<dbReference type="Gene3D" id="1.20.120.620">
    <property type="entry name" value="Backbone structure of the membrane domain of e. Coli histidine kinase receptor kdpd"/>
    <property type="match status" value="1"/>
</dbReference>
<evidence type="ECO:0000256" key="4">
    <source>
        <dbReference type="ARBA" id="ARBA00022553"/>
    </source>
</evidence>
<dbReference type="CDD" id="cd00082">
    <property type="entry name" value="HisKA"/>
    <property type="match status" value="1"/>
</dbReference>
<dbReference type="InterPro" id="IPR052023">
    <property type="entry name" value="Histidine_kinase_KdpD"/>
</dbReference>
<keyword evidence="16" id="KW-1185">Reference proteome</keyword>
<feature type="transmembrane region" description="Helical" evidence="13">
    <location>
        <begin position="484"/>
        <end position="505"/>
    </location>
</feature>
<evidence type="ECO:0000313" key="15">
    <source>
        <dbReference type="EMBL" id="MEQ2440891.1"/>
    </source>
</evidence>
<dbReference type="Gene3D" id="3.30.450.40">
    <property type="match status" value="1"/>
</dbReference>
<dbReference type="Gene3D" id="3.40.50.300">
    <property type="entry name" value="P-loop containing nucleotide triphosphate hydrolases"/>
    <property type="match status" value="1"/>
</dbReference>
<dbReference type="Gene3D" id="1.10.287.130">
    <property type="match status" value="1"/>
</dbReference>
<feature type="domain" description="Histidine kinase" evidence="14">
    <location>
        <begin position="683"/>
        <end position="886"/>
    </location>
</feature>
<dbReference type="Pfam" id="PF13493">
    <property type="entry name" value="DUF4118"/>
    <property type="match status" value="1"/>
</dbReference>
<keyword evidence="12 13" id="KW-0472">Membrane</keyword>
<dbReference type="SUPFAM" id="SSF47384">
    <property type="entry name" value="Homodimeric domain of signal transducing histidine kinase"/>
    <property type="match status" value="1"/>
</dbReference>
<gene>
    <name evidence="15" type="ORF">WMO26_08650</name>
</gene>
<dbReference type="InterPro" id="IPR036097">
    <property type="entry name" value="HisK_dim/P_sf"/>
</dbReference>
<evidence type="ECO:0000256" key="8">
    <source>
        <dbReference type="ARBA" id="ARBA00022777"/>
    </source>
</evidence>
<accession>A0ABV1E329</accession>
<evidence type="ECO:0000313" key="16">
    <source>
        <dbReference type="Proteomes" id="UP001489509"/>
    </source>
</evidence>
<dbReference type="PROSITE" id="PS50109">
    <property type="entry name" value="HIS_KIN"/>
    <property type="match status" value="1"/>
</dbReference>
<dbReference type="Proteomes" id="UP001489509">
    <property type="component" value="Unassembled WGS sequence"/>
</dbReference>
<comment type="subcellular location">
    <subcellularLocation>
        <location evidence="2">Membrane</location>
        <topology evidence="2">Multi-pass membrane protein</topology>
    </subcellularLocation>
</comment>
<dbReference type="SUPFAM" id="SSF55781">
    <property type="entry name" value="GAF domain-like"/>
    <property type="match status" value="1"/>
</dbReference>
<sequence>MTVVSEDELRPDPDALLEQVSTEEPKQNKGKLKIFFGYCAGVGKTYAMLQEAHDLLDSGVDVVVGYIEPHTRAETMRLVEGLPILPVKEIPYKNIILREFDLDAALKRHPQVILVDELAHSNAVGVRNKKRYQDVEELLNAGIDVYTTVNVQHIESLNDVIQEITNVSVRETVPDSIFDDAQKVELIDIEPEELLKRFQSGKIYRPDRAATAMHHFFTRQNLDTLREISMRRTADRIYRDSAAKNGPAARTGSTKLLVLIGMSPSSAKNIRVAARMAESFHAPWTAVFVETPETENASLEEKKILRDHMTLAEQLGAQVVTLYGEDVVLVAARYAQLNGITNIVIGKSRRKRGILHCFEEDFEDRLIGELSDVEVHIIPDAGRREIPYKKPGHVDVKNSFPFSVADLLKTLLVLAGATVVSILLRGADIGAQNSAIVYILSVVLISRFTTGYLYGILASVIGLIGFNIIDTYPYFTFDFMKTGYPITFVIMLCLAVITSALTVRIKKQVQNSAAREQRTQILYEINKKLLSTRGLRNIVNLVNGYIVKLFGRSAVFYTMDKDGQPGGVLLEAEDERSAETLLSEEEKAVVQWVFLNRKRAGCGTDTLQGAYGFYTPVMSQGSVLGVLGVSCEKGALSPDSRAFLRMIISQVAMALERQRLSDEQRQVSVDSEKEKMRNNLLRAISHDLRQPLTEIHKASETLVREDRTDAKLAGYIEKESAWLMRMVENLLSVTRLREGSLPLKKVPERVKAVAEEAAARMKNRYPDRIFSVYAADPSLLVFMDATLIEQVLMNLMENAVQHSPADTAVDIRIQKRIRTVLIEVCDHGSGIAKEKVAHLFDADATAALNGGIGLSLCKSIVNAHGGEMRAKNNKDGGAVIGFTLPL</sequence>
<dbReference type="Gene3D" id="3.40.50.620">
    <property type="entry name" value="HUPs"/>
    <property type="match status" value="1"/>
</dbReference>
<dbReference type="PANTHER" id="PTHR45569:SF1">
    <property type="entry name" value="SENSOR PROTEIN KDPD"/>
    <property type="match status" value="1"/>
</dbReference>
<keyword evidence="5" id="KW-0808">Transferase</keyword>
<evidence type="ECO:0000256" key="1">
    <source>
        <dbReference type="ARBA" id="ARBA00000085"/>
    </source>
</evidence>
<keyword evidence="11" id="KW-0902">Two-component regulatory system</keyword>
<organism evidence="15 16">
    <name type="scientific">Solibaculum intestinale</name>
    <dbReference type="NCBI Taxonomy" id="3133165"/>
    <lineage>
        <taxon>Bacteria</taxon>
        <taxon>Bacillati</taxon>
        <taxon>Bacillota</taxon>
        <taxon>Clostridia</taxon>
        <taxon>Eubacteriales</taxon>
        <taxon>Oscillospiraceae</taxon>
        <taxon>Solibaculum</taxon>
    </lineage>
</organism>
<evidence type="ECO:0000256" key="11">
    <source>
        <dbReference type="ARBA" id="ARBA00023012"/>
    </source>
</evidence>
<evidence type="ECO:0000259" key="14">
    <source>
        <dbReference type="PROSITE" id="PS50109"/>
    </source>
</evidence>
<keyword evidence="6 13" id="KW-0812">Transmembrane</keyword>
<dbReference type="Pfam" id="PF02702">
    <property type="entry name" value="KdpD"/>
    <property type="match status" value="1"/>
</dbReference>
<comment type="caution">
    <text evidence="15">The sequence shown here is derived from an EMBL/GenBank/DDBJ whole genome shotgun (WGS) entry which is preliminary data.</text>
</comment>
<dbReference type="InterPro" id="IPR003661">
    <property type="entry name" value="HisK_dim/P_dom"/>
</dbReference>
<dbReference type="SMART" id="SM00388">
    <property type="entry name" value="HisKA"/>
    <property type="match status" value="1"/>
</dbReference>
<dbReference type="InterPro" id="IPR005467">
    <property type="entry name" value="His_kinase_dom"/>
</dbReference>
<evidence type="ECO:0000256" key="6">
    <source>
        <dbReference type="ARBA" id="ARBA00022692"/>
    </source>
</evidence>
<evidence type="ECO:0000256" key="12">
    <source>
        <dbReference type="ARBA" id="ARBA00023136"/>
    </source>
</evidence>
<dbReference type="PRINTS" id="PR00344">
    <property type="entry name" value="BCTRLSENSOR"/>
</dbReference>
<comment type="catalytic activity">
    <reaction evidence="1">
        <text>ATP + protein L-histidine = ADP + protein N-phospho-L-histidine.</text>
        <dbReference type="EC" id="2.7.13.3"/>
    </reaction>
</comment>
<dbReference type="EC" id="2.7.13.3" evidence="3"/>
<dbReference type="Pfam" id="PF02518">
    <property type="entry name" value="HATPase_c"/>
    <property type="match status" value="1"/>
</dbReference>
<dbReference type="InterPro" id="IPR004358">
    <property type="entry name" value="Sig_transdc_His_kin-like_C"/>
</dbReference>
<protein>
    <recommendedName>
        <fullName evidence="3">histidine kinase</fullName>
        <ecNumber evidence="3">2.7.13.3</ecNumber>
    </recommendedName>
</protein>
<dbReference type="InterPro" id="IPR027417">
    <property type="entry name" value="P-loop_NTPase"/>
</dbReference>
<evidence type="ECO:0000256" key="5">
    <source>
        <dbReference type="ARBA" id="ARBA00022679"/>
    </source>
</evidence>
<dbReference type="InterPro" id="IPR038318">
    <property type="entry name" value="KdpD_sf"/>
</dbReference>
<evidence type="ECO:0000256" key="2">
    <source>
        <dbReference type="ARBA" id="ARBA00004141"/>
    </source>
</evidence>
<dbReference type="SUPFAM" id="SSF52402">
    <property type="entry name" value="Adenine nucleotide alpha hydrolases-like"/>
    <property type="match status" value="1"/>
</dbReference>
<evidence type="ECO:0000256" key="7">
    <source>
        <dbReference type="ARBA" id="ARBA00022741"/>
    </source>
</evidence>
<dbReference type="SMART" id="SM00387">
    <property type="entry name" value="HATPase_c"/>
    <property type="match status" value="1"/>
</dbReference>
<dbReference type="Gene3D" id="3.30.565.10">
    <property type="entry name" value="Histidine kinase-like ATPase, C-terminal domain"/>
    <property type="match status" value="1"/>
</dbReference>
<keyword evidence="4" id="KW-0597">Phosphoprotein</keyword>
<dbReference type="EMBL" id="JBBMFD010000014">
    <property type="protein sequence ID" value="MEQ2440891.1"/>
    <property type="molecule type" value="Genomic_DNA"/>
</dbReference>
<feature type="transmembrane region" description="Helical" evidence="13">
    <location>
        <begin position="436"/>
        <end position="464"/>
    </location>
</feature>